<keyword evidence="2" id="KW-0813">Transport</keyword>
<dbReference type="PROSITE" id="PS50850">
    <property type="entry name" value="MFS"/>
    <property type="match status" value="1"/>
</dbReference>
<feature type="transmembrane region" description="Helical" evidence="6">
    <location>
        <begin position="56"/>
        <end position="76"/>
    </location>
</feature>
<dbReference type="PANTHER" id="PTHR23504">
    <property type="entry name" value="MAJOR FACILITATOR SUPERFAMILY DOMAIN-CONTAINING PROTEIN 10"/>
    <property type="match status" value="1"/>
</dbReference>
<evidence type="ECO:0000259" key="7">
    <source>
        <dbReference type="PROSITE" id="PS50850"/>
    </source>
</evidence>
<reference evidence="8 9" key="1">
    <citation type="submission" date="2018-06" db="EMBL/GenBank/DDBJ databases">
        <authorList>
            <consortium name="Pathogen Informatics"/>
            <person name="Doyle S."/>
        </authorList>
    </citation>
    <scope>NUCLEOTIDE SEQUENCE [LARGE SCALE GENOMIC DNA]</scope>
    <source>
        <strain evidence="8 9">NCTC13316</strain>
    </source>
</reference>
<dbReference type="InterPro" id="IPR011701">
    <property type="entry name" value="MFS"/>
</dbReference>
<keyword evidence="5 6" id="KW-0472">Membrane</keyword>
<feature type="transmembrane region" description="Helical" evidence="6">
    <location>
        <begin position="88"/>
        <end position="107"/>
    </location>
</feature>
<organism evidence="8 9">
    <name type="scientific">Legionella busanensis</name>
    <dbReference type="NCBI Taxonomy" id="190655"/>
    <lineage>
        <taxon>Bacteria</taxon>
        <taxon>Pseudomonadati</taxon>
        <taxon>Pseudomonadota</taxon>
        <taxon>Gammaproteobacteria</taxon>
        <taxon>Legionellales</taxon>
        <taxon>Legionellaceae</taxon>
        <taxon>Legionella</taxon>
    </lineage>
</organism>
<accession>A0A378JL23</accession>
<gene>
    <name evidence="8" type="primary">tetA_5</name>
    <name evidence="8" type="ORF">NCTC13316_02038</name>
</gene>
<feature type="transmembrane region" description="Helical" evidence="6">
    <location>
        <begin position="323"/>
        <end position="346"/>
    </location>
</feature>
<comment type="subcellular location">
    <subcellularLocation>
        <location evidence="1">Membrane</location>
        <topology evidence="1">Multi-pass membrane protein</topology>
    </subcellularLocation>
</comment>
<dbReference type="CDD" id="cd17330">
    <property type="entry name" value="MFS_SLC46_TetA_like"/>
    <property type="match status" value="1"/>
</dbReference>
<feature type="domain" description="Major facilitator superfamily (MFS) profile" evidence="7">
    <location>
        <begin position="11"/>
        <end position="407"/>
    </location>
</feature>
<dbReference type="Pfam" id="PF07690">
    <property type="entry name" value="MFS_1"/>
    <property type="match status" value="1"/>
</dbReference>
<feature type="transmembrane region" description="Helical" evidence="6">
    <location>
        <begin position="387"/>
        <end position="408"/>
    </location>
</feature>
<feature type="transmembrane region" description="Helical" evidence="6">
    <location>
        <begin position="358"/>
        <end position="381"/>
    </location>
</feature>
<dbReference type="InterPro" id="IPR020846">
    <property type="entry name" value="MFS_dom"/>
</dbReference>
<dbReference type="PROSITE" id="PS00216">
    <property type="entry name" value="SUGAR_TRANSPORT_1"/>
    <property type="match status" value="1"/>
</dbReference>
<feature type="transmembrane region" description="Helical" evidence="6">
    <location>
        <begin position="12"/>
        <end position="36"/>
    </location>
</feature>
<feature type="transmembrane region" description="Helical" evidence="6">
    <location>
        <begin position="148"/>
        <end position="168"/>
    </location>
</feature>
<keyword evidence="3 6" id="KW-0812">Transmembrane</keyword>
<dbReference type="InterPro" id="IPR036259">
    <property type="entry name" value="MFS_trans_sf"/>
</dbReference>
<dbReference type="OrthoDB" id="9814303at2"/>
<dbReference type="GO" id="GO:0016020">
    <property type="term" value="C:membrane"/>
    <property type="evidence" value="ECO:0007669"/>
    <property type="project" value="UniProtKB-SubCell"/>
</dbReference>
<dbReference type="Proteomes" id="UP000254794">
    <property type="component" value="Unassembled WGS sequence"/>
</dbReference>
<proteinExistence type="predicted"/>
<feature type="transmembrane region" description="Helical" evidence="6">
    <location>
        <begin position="180"/>
        <end position="204"/>
    </location>
</feature>
<evidence type="ECO:0000313" key="9">
    <source>
        <dbReference type="Proteomes" id="UP000254794"/>
    </source>
</evidence>
<feature type="transmembrane region" description="Helical" evidence="6">
    <location>
        <begin position="299"/>
        <end position="317"/>
    </location>
</feature>
<dbReference type="RefSeq" id="WP_115331535.1">
    <property type="nucleotide sequence ID" value="NZ_CAAAHP010000002.1"/>
</dbReference>
<evidence type="ECO:0000256" key="4">
    <source>
        <dbReference type="ARBA" id="ARBA00022989"/>
    </source>
</evidence>
<protein>
    <submittedName>
        <fullName evidence="8">Transporter of the major facilitator superfamily (MFS)</fullName>
    </submittedName>
</protein>
<evidence type="ECO:0000256" key="3">
    <source>
        <dbReference type="ARBA" id="ARBA00022692"/>
    </source>
</evidence>
<evidence type="ECO:0000313" key="8">
    <source>
        <dbReference type="EMBL" id="STX51935.1"/>
    </source>
</evidence>
<name>A0A378JL23_9GAMM</name>
<keyword evidence="9" id="KW-1185">Reference proteome</keyword>
<evidence type="ECO:0000256" key="6">
    <source>
        <dbReference type="SAM" id="Phobius"/>
    </source>
</evidence>
<dbReference type="InterPro" id="IPR005829">
    <property type="entry name" value="Sugar_transporter_CS"/>
</dbReference>
<evidence type="ECO:0000256" key="2">
    <source>
        <dbReference type="ARBA" id="ARBA00022448"/>
    </source>
</evidence>
<feature type="transmembrane region" description="Helical" evidence="6">
    <location>
        <begin position="268"/>
        <end position="287"/>
    </location>
</feature>
<feature type="transmembrane region" description="Helical" evidence="6">
    <location>
        <begin position="237"/>
        <end position="256"/>
    </location>
</feature>
<dbReference type="AlphaFoldDB" id="A0A378JL23"/>
<keyword evidence="4 6" id="KW-1133">Transmembrane helix</keyword>
<dbReference type="EMBL" id="UGOD01000001">
    <property type="protein sequence ID" value="STX51935.1"/>
    <property type="molecule type" value="Genomic_DNA"/>
</dbReference>
<evidence type="ECO:0000256" key="5">
    <source>
        <dbReference type="ARBA" id="ARBA00023136"/>
    </source>
</evidence>
<dbReference type="Gene3D" id="1.20.1250.20">
    <property type="entry name" value="MFS general substrate transporter like domains"/>
    <property type="match status" value="1"/>
</dbReference>
<dbReference type="GO" id="GO:0022857">
    <property type="term" value="F:transmembrane transporter activity"/>
    <property type="evidence" value="ECO:0007669"/>
    <property type="project" value="InterPro"/>
</dbReference>
<sequence>MNTPLNNNRLAIYSMMLTFFLDFIGLFMVYPIFAPLFLDSNSPMLDAHTSHFRRTLIVGTLTMIYGVGQFFGGPLLGELSDQFGRKRILILGLSILVIANLLGAFALAANILWLLFVGRFLTGVASGNGSVIFAAVSNMSVNDTERGINLGYLAGAASLGCVLAPMVGSHLSSPAFISWFSWYTPFLFMAIIFLLNLLLIAMVYKDTGTYQRRPLSLTTGFHNIVECFKMPQVNIMLLIYFLFVLSTESTFTGLPIFAVEKFQVSSTWLGYLFGFGSLVAAFSSIYLNKQLSKKFNSYIIVLLASGILCLGYALYLVTPSANWLYLAYGLVGLTCATIWSQQNAIIANMVDAKVQGKVLGVTQSLLSLALIIGPASIGFIASVHYNFIPILCLIAGLLSWIIFIKFYLQFVRK</sequence>
<dbReference type="SUPFAM" id="SSF103473">
    <property type="entry name" value="MFS general substrate transporter"/>
    <property type="match status" value="1"/>
</dbReference>
<dbReference type="PANTHER" id="PTHR23504:SF15">
    <property type="entry name" value="MAJOR FACILITATOR SUPERFAMILY (MFS) PROFILE DOMAIN-CONTAINING PROTEIN"/>
    <property type="match status" value="1"/>
</dbReference>
<feature type="transmembrane region" description="Helical" evidence="6">
    <location>
        <begin position="113"/>
        <end position="136"/>
    </location>
</feature>
<evidence type="ECO:0000256" key="1">
    <source>
        <dbReference type="ARBA" id="ARBA00004141"/>
    </source>
</evidence>